<evidence type="ECO:0000313" key="9">
    <source>
        <dbReference type="Proteomes" id="UP000095658"/>
    </source>
</evidence>
<dbReference type="NCBIfam" id="TIGR01951">
    <property type="entry name" value="nusB"/>
    <property type="match status" value="1"/>
</dbReference>
<dbReference type="CDD" id="cd00619">
    <property type="entry name" value="Terminator_NusB"/>
    <property type="match status" value="1"/>
</dbReference>
<dbReference type="STRING" id="1714016.BA724_08985"/>
<reference evidence="8 9" key="1">
    <citation type="submission" date="2016-06" db="EMBL/GenBank/DDBJ databases">
        <title>Domibacillus iocasae genome sequencing.</title>
        <authorList>
            <person name="Verma A."/>
            <person name="Pal Y."/>
            <person name="Ojha A.K."/>
            <person name="Krishnamurthi S."/>
        </authorList>
    </citation>
    <scope>NUCLEOTIDE SEQUENCE [LARGE SCALE GENOMIC DNA]</scope>
    <source>
        <strain evidence="8 9">DSM 29979</strain>
    </source>
</reference>
<dbReference type="InterPro" id="IPR011605">
    <property type="entry name" value="NusB_fam"/>
</dbReference>
<protein>
    <recommendedName>
        <fullName evidence="6">Transcription antitermination protein NusB</fullName>
    </recommendedName>
    <alternativeName>
        <fullName evidence="6">Antitermination factor NusB</fullName>
    </alternativeName>
</protein>
<dbReference type="EMBL" id="MAMP01000022">
    <property type="protein sequence ID" value="OES44404.1"/>
    <property type="molecule type" value="Genomic_DNA"/>
</dbReference>
<feature type="domain" description="NusB/RsmB/TIM44" evidence="7">
    <location>
        <begin position="5"/>
        <end position="126"/>
    </location>
</feature>
<keyword evidence="3 6" id="KW-0694">RNA-binding</keyword>
<dbReference type="SUPFAM" id="SSF48013">
    <property type="entry name" value="NusB-like"/>
    <property type="match status" value="1"/>
</dbReference>
<comment type="similarity">
    <text evidence="1 6">Belongs to the NusB family.</text>
</comment>
<organism evidence="8 9">
    <name type="scientific">Domibacillus iocasae</name>
    <dbReference type="NCBI Taxonomy" id="1714016"/>
    <lineage>
        <taxon>Bacteria</taxon>
        <taxon>Bacillati</taxon>
        <taxon>Bacillota</taxon>
        <taxon>Bacilli</taxon>
        <taxon>Bacillales</taxon>
        <taxon>Bacillaceae</taxon>
        <taxon>Domibacillus</taxon>
    </lineage>
</organism>
<comment type="function">
    <text evidence="6">Involved in transcription antitermination. Required for transcription of ribosomal RNA (rRNA) genes. Binds specifically to the boxA antiterminator sequence of the ribosomal RNA (rrn) operons.</text>
</comment>
<dbReference type="AlphaFoldDB" id="A0A1E7DMX0"/>
<dbReference type="InterPro" id="IPR006027">
    <property type="entry name" value="NusB_RsmB_TIM44"/>
</dbReference>
<accession>A0A1E7DMX0</accession>
<dbReference type="GO" id="GO:0031564">
    <property type="term" value="P:transcription antitermination"/>
    <property type="evidence" value="ECO:0007669"/>
    <property type="project" value="UniProtKB-KW"/>
</dbReference>
<dbReference type="OrthoDB" id="9811381at2"/>
<dbReference type="Gene3D" id="1.10.940.10">
    <property type="entry name" value="NusB-like"/>
    <property type="match status" value="1"/>
</dbReference>
<evidence type="ECO:0000259" key="7">
    <source>
        <dbReference type="Pfam" id="PF01029"/>
    </source>
</evidence>
<dbReference type="PANTHER" id="PTHR11078:SF3">
    <property type="entry name" value="ANTITERMINATION NUSB DOMAIN-CONTAINING PROTEIN"/>
    <property type="match status" value="1"/>
</dbReference>
<evidence type="ECO:0000256" key="2">
    <source>
        <dbReference type="ARBA" id="ARBA00022814"/>
    </source>
</evidence>
<sequence>MNRRTAREKGIQALYQMDLSGAESAEAVENVLDGDESDSSYLHKIVAGVETHRDEIDAIIKNNLEKWSFDRLAKVDRNILRLAVYEMNYSDDVPAKVAVNEAIELAKYFSDERAGKFINGVLSKINQSMD</sequence>
<evidence type="ECO:0000256" key="1">
    <source>
        <dbReference type="ARBA" id="ARBA00005952"/>
    </source>
</evidence>
<dbReference type="InterPro" id="IPR035926">
    <property type="entry name" value="NusB-like_sf"/>
</dbReference>
<dbReference type="RefSeq" id="WP_069939001.1">
    <property type="nucleotide sequence ID" value="NZ_MAMP01000022.1"/>
</dbReference>
<evidence type="ECO:0000256" key="5">
    <source>
        <dbReference type="ARBA" id="ARBA00023163"/>
    </source>
</evidence>
<gene>
    <name evidence="6" type="primary">nusB</name>
    <name evidence="8" type="ORF">BA724_08985</name>
</gene>
<keyword evidence="4 6" id="KW-0805">Transcription regulation</keyword>
<dbReference type="Pfam" id="PF01029">
    <property type="entry name" value="NusB"/>
    <property type="match status" value="1"/>
</dbReference>
<keyword evidence="9" id="KW-1185">Reference proteome</keyword>
<evidence type="ECO:0000256" key="3">
    <source>
        <dbReference type="ARBA" id="ARBA00022884"/>
    </source>
</evidence>
<evidence type="ECO:0000313" key="8">
    <source>
        <dbReference type="EMBL" id="OES44404.1"/>
    </source>
</evidence>
<keyword evidence="2 6" id="KW-0889">Transcription antitermination</keyword>
<dbReference type="HAMAP" id="MF_00073">
    <property type="entry name" value="NusB"/>
    <property type="match status" value="1"/>
</dbReference>
<proteinExistence type="inferred from homology"/>
<comment type="caution">
    <text evidence="8">The sequence shown here is derived from an EMBL/GenBank/DDBJ whole genome shotgun (WGS) entry which is preliminary data.</text>
</comment>
<name>A0A1E7DMX0_9BACI</name>
<evidence type="ECO:0000256" key="4">
    <source>
        <dbReference type="ARBA" id="ARBA00023015"/>
    </source>
</evidence>
<keyword evidence="5 6" id="KW-0804">Transcription</keyword>
<dbReference type="GO" id="GO:0006353">
    <property type="term" value="P:DNA-templated transcription termination"/>
    <property type="evidence" value="ECO:0007669"/>
    <property type="project" value="UniProtKB-UniRule"/>
</dbReference>
<dbReference type="NCBIfam" id="NF001223">
    <property type="entry name" value="PRK00202.1-1"/>
    <property type="match status" value="1"/>
</dbReference>
<dbReference type="GO" id="GO:0005829">
    <property type="term" value="C:cytosol"/>
    <property type="evidence" value="ECO:0007669"/>
    <property type="project" value="TreeGrafter"/>
</dbReference>
<evidence type="ECO:0000256" key="6">
    <source>
        <dbReference type="HAMAP-Rule" id="MF_00073"/>
    </source>
</evidence>
<dbReference type="Proteomes" id="UP000095658">
    <property type="component" value="Unassembled WGS sequence"/>
</dbReference>
<dbReference type="GO" id="GO:0003723">
    <property type="term" value="F:RNA binding"/>
    <property type="evidence" value="ECO:0007669"/>
    <property type="project" value="UniProtKB-UniRule"/>
</dbReference>
<dbReference type="PANTHER" id="PTHR11078">
    <property type="entry name" value="N UTILIZATION SUBSTANCE PROTEIN B-RELATED"/>
    <property type="match status" value="1"/>
</dbReference>